<name>A0A0F9JEU3_9ZZZZ</name>
<organism evidence="1">
    <name type="scientific">marine sediment metagenome</name>
    <dbReference type="NCBI Taxonomy" id="412755"/>
    <lineage>
        <taxon>unclassified sequences</taxon>
        <taxon>metagenomes</taxon>
        <taxon>ecological metagenomes</taxon>
    </lineage>
</organism>
<reference evidence="1" key="1">
    <citation type="journal article" date="2015" name="Nature">
        <title>Complex archaea that bridge the gap between prokaryotes and eukaryotes.</title>
        <authorList>
            <person name="Spang A."/>
            <person name="Saw J.H."/>
            <person name="Jorgensen S.L."/>
            <person name="Zaremba-Niedzwiedzka K."/>
            <person name="Martijn J."/>
            <person name="Lind A.E."/>
            <person name="van Eijk R."/>
            <person name="Schleper C."/>
            <person name="Guy L."/>
            <person name="Ettema T.J."/>
        </authorList>
    </citation>
    <scope>NUCLEOTIDE SEQUENCE</scope>
</reference>
<dbReference type="EMBL" id="LAZR01010218">
    <property type="protein sequence ID" value="KKM68153.1"/>
    <property type="molecule type" value="Genomic_DNA"/>
</dbReference>
<proteinExistence type="predicted"/>
<sequence length="74" mass="8620">MDIFVHRNPTGCETFDLEDIAELEEQLKGMDTFKPLDDKSEIHVEITGTWGEIRELLSQPCVKDIWFDPRRKGV</sequence>
<gene>
    <name evidence="1" type="ORF">LCGC14_1463690</name>
</gene>
<accession>A0A0F9JEU3</accession>
<comment type="caution">
    <text evidence="1">The sequence shown here is derived from an EMBL/GenBank/DDBJ whole genome shotgun (WGS) entry which is preliminary data.</text>
</comment>
<protein>
    <submittedName>
        <fullName evidence="1">Uncharacterized protein</fullName>
    </submittedName>
</protein>
<dbReference type="AlphaFoldDB" id="A0A0F9JEU3"/>
<evidence type="ECO:0000313" key="1">
    <source>
        <dbReference type="EMBL" id="KKM68153.1"/>
    </source>
</evidence>